<dbReference type="EMBL" id="LQBP01000002">
    <property type="protein sequence ID" value="KUJ81340.1"/>
    <property type="molecule type" value="Genomic_DNA"/>
</dbReference>
<dbReference type="AlphaFoldDB" id="A0A0X3U720"/>
<dbReference type="STRING" id="1685378.AVO44_05685"/>
<organism evidence="1 2">
    <name type="scientific">Ruegeria profundi</name>
    <dbReference type="NCBI Taxonomy" id="1685378"/>
    <lineage>
        <taxon>Bacteria</taxon>
        <taxon>Pseudomonadati</taxon>
        <taxon>Pseudomonadota</taxon>
        <taxon>Alphaproteobacteria</taxon>
        <taxon>Rhodobacterales</taxon>
        <taxon>Roseobacteraceae</taxon>
        <taxon>Ruegeria</taxon>
    </lineage>
</organism>
<dbReference type="Gene3D" id="3.40.190.10">
    <property type="entry name" value="Periplasmic binding protein-like II"/>
    <property type="match status" value="1"/>
</dbReference>
<evidence type="ECO:0000313" key="1">
    <source>
        <dbReference type="EMBL" id="KUJ81340.1"/>
    </source>
</evidence>
<name>A0A0X3U720_9RHOB</name>
<sequence length="394" mass="43809">MSEPVTTPFVNTTPAVLRVLGTGVTLIDTIHASAEADLGIRLEFTALDGIKSQRRGVLAPDSFDIYDQWFHDLDLVWPARSLRPIDVARIKCWDQVSNWAVLRPEPNSHVPSGTPLDRLYVQENGELGSAVSGRISMLPTVYNADSFAIVGESSVPEPTSWGDLLSEQWRGRVAIQADAAIGVPDLLLALRARGEFLCDNPGNLTLNEIKSFIRLVKQYQLAGHFAGFWTDRTPSPDNGATLSTMWWSNYLSQKAKGIPIRMCSPSEGYRGWCGGMALSQKMDKRTEELAYAYLNWWLSGPAGAIMARNGAYMVAPDAVRKNLSVNEWNFWYGGEPAVSKIHDAFGNVVYLPGERREGGSYETRQGQIAIWNSVMEEHNFLVRLWDLITMDALI</sequence>
<dbReference type="RefSeq" id="WP_068333803.1">
    <property type="nucleotide sequence ID" value="NZ_LQBP01000002.1"/>
</dbReference>
<comment type="caution">
    <text evidence="1">The sequence shown here is derived from an EMBL/GenBank/DDBJ whole genome shotgun (WGS) entry which is preliminary data.</text>
</comment>
<reference evidence="2" key="1">
    <citation type="submission" date="2015-12" db="EMBL/GenBank/DDBJ databases">
        <authorList>
            <person name="Zhang G."/>
            <person name="Stingl U."/>
        </authorList>
    </citation>
    <scope>NUCLEOTIDE SEQUENCE [LARGE SCALE GENOMIC DNA]</scope>
    <source>
        <strain evidence="2">ZGT108</strain>
    </source>
</reference>
<accession>A0A0X3U720</accession>
<dbReference type="Proteomes" id="UP000053690">
    <property type="component" value="Unassembled WGS sequence"/>
</dbReference>
<dbReference type="SUPFAM" id="SSF53850">
    <property type="entry name" value="Periplasmic binding protein-like II"/>
    <property type="match status" value="1"/>
</dbReference>
<protein>
    <recommendedName>
        <fullName evidence="3">Signal peptide prediction</fullName>
    </recommendedName>
</protein>
<dbReference type="OrthoDB" id="9812255at2"/>
<evidence type="ECO:0008006" key="3">
    <source>
        <dbReference type="Google" id="ProtNLM"/>
    </source>
</evidence>
<gene>
    <name evidence="1" type="ORF">AVO44_05685</name>
</gene>
<keyword evidence="2" id="KW-1185">Reference proteome</keyword>
<evidence type="ECO:0000313" key="2">
    <source>
        <dbReference type="Proteomes" id="UP000053690"/>
    </source>
</evidence>
<proteinExistence type="predicted"/>
<dbReference type="Pfam" id="PF13343">
    <property type="entry name" value="SBP_bac_6"/>
    <property type="match status" value="1"/>
</dbReference>